<reference evidence="2" key="1">
    <citation type="submission" date="2016-04" db="EMBL/GenBank/DDBJ databases">
        <title>Cephalotus genome sequencing.</title>
        <authorList>
            <person name="Fukushima K."/>
            <person name="Hasebe M."/>
            <person name="Fang X."/>
        </authorList>
    </citation>
    <scope>NUCLEOTIDE SEQUENCE [LARGE SCALE GENOMIC DNA]</scope>
    <source>
        <strain evidence="2">cv. St1</strain>
    </source>
</reference>
<dbReference type="InParanoid" id="A0A1Q3D2G2"/>
<dbReference type="STRING" id="3775.A0A1Q3D2G2"/>
<protein>
    <submittedName>
        <fullName evidence="1">DUF4371 domain-containing protein</fullName>
    </submittedName>
</protein>
<feature type="non-terminal residue" evidence="1">
    <location>
        <position position="1"/>
    </location>
</feature>
<dbReference type="OrthoDB" id="6778351at2759"/>
<dbReference type="EMBL" id="BDDD01004001">
    <property type="protein sequence ID" value="GAV86677.1"/>
    <property type="molecule type" value="Genomic_DNA"/>
</dbReference>
<dbReference type="Proteomes" id="UP000187406">
    <property type="component" value="Unassembled WGS sequence"/>
</dbReference>
<name>A0A1Q3D2G2_CEPFO</name>
<dbReference type="InterPro" id="IPR055298">
    <property type="entry name" value="AtLOH3-like"/>
</dbReference>
<dbReference type="PANTHER" id="PTHR11697">
    <property type="entry name" value="GENERAL TRANSCRIPTION FACTOR 2-RELATED ZINC FINGER PROTEIN"/>
    <property type="match status" value="1"/>
</dbReference>
<dbReference type="PANTHER" id="PTHR11697:SF230">
    <property type="entry name" value="ZINC FINGER, MYM DOMAIN CONTAINING 1"/>
    <property type="match status" value="1"/>
</dbReference>
<keyword evidence="2" id="KW-1185">Reference proteome</keyword>
<evidence type="ECO:0000313" key="2">
    <source>
        <dbReference type="Proteomes" id="UP000187406"/>
    </source>
</evidence>
<gene>
    <name evidence="1" type="ORF">CFOL_v3_30104</name>
</gene>
<dbReference type="AlphaFoldDB" id="A0A1Q3D2G2"/>
<evidence type="ECO:0000313" key="1">
    <source>
        <dbReference type="EMBL" id="GAV86677.1"/>
    </source>
</evidence>
<accession>A0A1Q3D2G2</accession>
<sequence>SKRKQLALVLRFVDKEGFIQERFFDLVYIKDTCALTLKIELLFENVKKFCDKYDIDILDLNSEYITSRYRSHHQQNQGINHYEVNIFVPTIDKQLQELNNRCNEQAMELLTLSLALIPKDAYTTYNIDNVCNLVEKYYPVDLISQRRRKLI</sequence>
<organism evidence="1 2">
    <name type="scientific">Cephalotus follicularis</name>
    <name type="common">Albany pitcher plant</name>
    <dbReference type="NCBI Taxonomy" id="3775"/>
    <lineage>
        <taxon>Eukaryota</taxon>
        <taxon>Viridiplantae</taxon>
        <taxon>Streptophyta</taxon>
        <taxon>Embryophyta</taxon>
        <taxon>Tracheophyta</taxon>
        <taxon>Spermatophyta</taxon>
        <taxon>Magnoliopsida</taxon>
        <taxon>eudicotyledons</taxon>
        <taxon>Gunneridae</taxon>
        <taxon>Pentapetalae</taxon>
        <taxon>rosids</taxon>
        <taxon>fabids</taxon>
        <taxon>Oxalidales</taxon>
        <taxon>Cephalotaceae</taxon>
        <taxon>Cephalotus</taxon>
    </lineage>
</organism>
<comment type="caution">
    <text evidence="1">The sequence shown here is derived from an EMBL/GenBank/DDBJ whole genome shotgun (WGS) entry which is preliminary data.</text>
</comment>
<proteinExistence type="predicted"/>